<sequence>MPQNEPNLWGPPNELDAITRFFEEESLCDFCLRTPIVSLIRRRTSDVTTYAGANTTVTPCRLCQLMGTTEENPKVLHVMGSIDTICLYARANRLGWYIWIDSLCINQEKNGPEKLLECARMELIFRQAYCVFAATFDESSMYGLFDRPSLGQPFHIPDIPGDTSLLVRDFDRQASFERDTQNAQLNTRGWVFQERALAVHTIHFCAKEAYWECGQTTCRESPTLDDCPSESTNPLSTSYFPEPPPTDSVSAMEAFRRYSRLGLTNPSDRALAIMGLEYRLAIHLKTCFIYGIQANDAARTLLWKRSSETSMLEIPPGETAPEEIPPARAPPRVPSWSWMSRTGSIDYVRVKLDTPGTFQLKYETVPFRTGLSVAYQNTETKFFCQLKSTLHVVETEDMSVHVLDTWKGLVRAQELVGWVCFDDARSELPGTLKSMVMCSGQSEEGELLTRGDAGGECHFALLVEAEPDVDPGQESKYYRRIGVGIFVQDVLNPQGEGEVRLL</sequence>
<feature type="compositionally biased region" description="Polar residues" evidence="1">
    <location>
        <begin position="229"/>
        <end position="239"/>
    </location>
</feature>
<evidence type="ECO:0000256" key="1">
    <source>
        <dbReference type="SAM" id="MobiDB-lite"/>
    </source>
</evidence>
<dbReference type="PANTHER" id="PTHR33112:SF10">
    <property type="entry name" value="TOL"/>
    <property type="match status" value="1"/>
</dbReference>
<evidence type="ECO:0000259" key="2">
    <source>
        <dbReference type="Pfam" id="PF06985"/>
    </source>
</evidence>
<name>A0A439CMK3_9PEZI</name>
<feature type="region of interest" description="Disordered" evidence="1">
    <location>
        <begin position="223"/>
        <end position="246"/>
    </location>
</feature>
<dbReference type="STRING" id="363999.A0A439CMK3"/>
<dbReference type="InterPro" id="IPR010730">
    <property type="entry name" value="HET"/>
</dbReference>
<evidence type="ECO:0000313" key="4">
    <source>
        <dbReference type="Proteomes" id="UP000286045"/>
    </source>
</evidence>
<dbReference type="Pfam" id="PF06985">
    <property type="entry name" value="HET"/>
    <property type="match status" value="1"/>
</dbReference>
<keyword evidence="4" id="KW-1185">Reference proteome</keyword>
<accession>A0A439CMK3</accession>
<dbReference type="Proteomes" id="UP000286045">
    <property type="component" value="Unassembled WGS sequence"/>
</dbReference>
<evidence type="ECO:0000313" key="3">
    <source>
        <dbReference type="EMBL" id="RWA03387.1"/>
    </source>
</evidence>
<gene>
    <name evidence="3" type="ORF">EKO27_g11718</name>
</gene>
<dbReference type="PANTHER" id="PTHR33112">
    <property type="entry name" value="DOMAIN PROTEIN, PUTATIVE-RELATED"/>
    <property type="match status" value="1"/>
</dbReference>
<dbReference type="AlphaFoldDB" id="A0A439CMK3"/>
<proteinExistence type="predicted"/>
<protein>
    <recommendedName>
        <fullName evidence="2">Heterokaryon incompatibility domain-containing protein</fullName>
    </recommendedName>
</protein>
<organism evidence="3 4">
    <name type="scientific">Xylaria grammica</name>
    <dbReference type="NCBI Taxonomy" id="363999"/>
    <lineage>
        <taxon>Eukaryota</taxon>
        <taxon>Fungi</taxon>
        <taxon>Dikarya</taxon>
        <taxon>Ascomycota</taxon>
        <taxon>Pezizomycotina</taxon>
        <taxon>Sordariomycetes</taxon>
        <taxon>Xylariomycetidae</taxon>
        <taxon>Xylariales</taxon>
        <taxon>Xylariaceae</taxon>
        <taxon>Xylaria</taxon>
    </lineage>
</organism>
<reference evidence="3 4" key="1">
    <citation type="submission" date="2018-12" db="EMBL/GenBank/DDBJ databases">
        <title>Draft genome sequence of Xylaria grammica IHI A82.</title>
        <authorList>
            <person name="Buettner E."/>
            <person name="Kellner H."/>
        </authorList>
    </citation>
    <scope>NUCLEOTIDE SEQUENCE [LARGE SCALE GENOMIC DNA]</scope>
    <source>
        <strain evidence="3 4">IHI A82</strain>
    </source>
</reference>
<feature type="domain" description="Heterokaryon incompatibility" evidence="2">
    <location>
        <begin position="74"/>
        <end position="194"/>
    </location>
</feature>
<dbReference type="EMBL" id="RYZI01000812">
    <property type="protein sequence ID" value="RWA03387.1"/>
    <property type="molecule type" value="Genomic_DNA"/>
</dbReference>
<comment type="caution">
    <text evidence="3">The sequence shown here is derived from an EMBL/GenBank/DDBJ whole genome shotgun (WGS) entry which is preliminary data.</text>
</comment>